<evidence type="ECO:0000256" key="1">
    <source>
        <dbReference type="SAM" id="Phobius"/>
    </source>
</evidence>
<evidence type="ECO:0000313" key="2">
    <source>
        <dbReference type="EMBL" id="HIQ81141.1"/>
    </source>
</evidence>
<reference evidence="2" key="1">
    <citation type="submission" date="2020-10" db="EMBL/GenBank/DDBJ databases">
        <authorList>
            <person name="Gilroy R."/>
        </authorList>
    </citation>
    <scope>NUCLEOTIDE SEQUENCE</scope>
    <source>
        <strain evidence="2">ChiSjej1B19-3389</strain>
    </source>
</reference>
<feature type="transmembrane region" description="Helical" evidence="1">
    <location>
        <begin position="126"/>
        <end position="148"/>
    </location>
</feature>
<keyword evidence="1" id="KW-1133">Transmembrane helix</keyword>
<accession>A0A9D1CUW2</accession>
<feature type="transmembrane region" description="Helical" evidence="1">
    <location>
        <begin position="60"/>
        <end position="79"/>
    </location>
</feature>
<feature type="transmembrane region" description="Helical" evidence="1">
    <location>
        <begin position="99"/>
        <end position="120"/>
    </location>
</feature>
<gene>
    <name evidence="2" type="ORF">IAD32_07680</name>
</gene>
<feature type="transmembrane region" description="Helical" evidence="1">
    <location>
        <begin position="21"/>
        <end position="40"/>
    </location>
</feature>
<feature type="transmembrane region" description="Helical" evidence="1">
    <location>
        <begin position="160"/>
        <end position="180"/>
    </location>
</feature>
<sequence>MRIEKNLNLLRLTYYHLKSLRFLYWVPLAVLFLLLPVLSIEHVRSTGMSETTFLKSFMELQRYVPFMATWWILFGLREYAEGNGKELLYVYKPGLLPDFFMIFIWYALHVTALIALYGIFLDNYWMDYLLMMVQSLVFASATLFLMLLCRTIAIPFLINVLYEIFCIYSNMSTLTYINMLSVNRIEQIEDLLLPYFPLLIFALFLAVGANFLYRKRGILS</sequence>
<evidence type="ECO:0000313" key="3">
    <source>
        <dbReference type="Proteomes" id="UP000886787"/>
    </source>
</evidence>
<dbReference type="EMBL" id="DVFW01000040">
    <property type="protein sequence ID" value="HIQ81141.1"/>
    <property type="molecule type" value="Genomic_DNA"/>
</dbReference>
<feature type="transmembrane region" description="Helical" evidence="1">
    <location>
        <begin position="192"/>
        <end position="213"/>
    </location>
</feature>
<organism evidence="2 3">
    <name type="scientific">Candidatus Scatavimonas merdigallinarum</name>
    <dbReference type="NCBI Taxonomy" id="2840914"/>
    <lineage>
        <taxon>Bacteria</taxon>
        <taxon>Bacillati</taxon>
        <taxon>Bacillota</taxon>
        <taxon>Clostridia</taxon>
        <taxon>Eubacteriales</taxon>
        <taxon>Oscillospiraceae</taxon>
        <taxon>Oscillospiraceae incertae sedis</taxon>
        <taxon>Candidatus Scatavimonas</taxon>
    </lineage>
</organism>
<keyword evidence="1" id="KW-0472">Membrane</keyword>
<keyword evidence="1" id="KW-0812">Transmembrane</keyword>
<reference evidence="2" key="2">
    <citation type="journal article" date="2021" name="PeerJ">
        <title>Extensive microbial diversity within the chicken gut microbiome revealed by metagenomics and culture.</title>
        <authorList>
            <person name="Gilroy R."/>
            <person name="Ravi A."/>
            <person name="Getino M."/>
            <person name="Pursley I."/>
            <person name="Horton D.L."/>
            <person name="Alikhan N.F."/>
            <person name="Baker D."/>
            <person name="Gharbi K."/>
            <person name="Hall N."/>
            <person name="Watson M."/>
            <person name="Adriaenssens E.M."/>
            <person name="Foster-Nyarko E."/>
            <person name="Jarju S."/>
            <person name="Secka A."/>
            <person name="Antonio M."/>
            <person name="Oren A."/>
            <person name="Chaudhuri R.R."/>
            <person name="La Ragione R."/>
            <person name="Hildebrand F."/>
            <person name="Pallen M.J."/>
        </authorList>
    </citation>
    <scope>NUCLEOTIDE SEQUENCE</scope>
    <source>
        <strain evidence="2">ChiSjej1B19-3389</strain>
    </source>
</reference>
<dbReference type="Proteomes" id="UP000886787">
    <property type="component" value="Unassembled WGS sequence"/>
</dbReference>
<comment type="caution">
    <text evidence="2">The sequence shown here is derived from an EMBL/GenBank/DDBJ whole genome shotgun (WGS) entry which is preliminary data.</text>
</comment>
<dbReference type="AlphaFoldDB" id="A0A9D1CUW2"/>
<proteinExistence type="predicted"/>
<name>A0A9D1CUW2_9FIRM</name>
<protein>
    <submittedName>
        <fullName evidence="2">Uncharacterized protein</fullName>
    </submittedName>
</protein>